<reference evidence="2 3" key="1">
    <citation type="journal article" date="2001" name="Proc. Natl. Acad. Sci. U.S.A.">
        <title>Genome sequence of an industrial microorganism Streptomyces avermitilis: deducing the ability of producing secondary metabolites.</title>
        <authorList>
            <person name="Omura S."/>
            <person name="Ikeda H."/>
            <person name="Ishikawa J."/>
            <person name="Hanamoto A."/>
            <person name="Takahashi C."/>
            <person name="Shinose M."/>
            <person name="Takahashi Y."/>
            <person name="Horikawa H."/>
            <person name="Nakazawa H."/>
            <person name="Osonoe T."/>
            <person name="Kikuchi H."/>
            <person name="Shiba T."/>
            <person name="Sakaki Y."/>
            <person name="Hattori M."/>
        </authorList>
    </citation>
    <scope>NUCLEOTIDE SEQUENCE [LARGE SCALE GENOMIC DNA]</scope>
    <source>
        <strain evidence="3">ATCC 31267 / DSM 46492 / JCM 5070 / NBRC 14893 / NCIMB 12804 / NRRL 8165 / MA-4680</strain>
    </source>
</reference>
<proteinExistence type="predicted"/>
<dbReference type="EMBL" id="BA000030">
    <property type="protein sequence ID" value="BAC73232.1"/>
    <property type="molecule type" value="Genomic_DNA"/>
</dbReference>
<feature type="region of interest" description="Disordered" evidence="1">
    <location>
        <begin position="480"/>
        <end position="525"/>
    </location>
</feature>
<dbReference type="Pfam" id="PF05133">
    <property type="entry name" value="SPP1_portal"/>
    <property type="match status" value="1"/>
</dbReference>
<gene>
    <name evidence="2" type="ORF">SAVERM_5520</name>
</gene>
<reference evidence="2 3" key="2">
    <citation type="journal article" date="2003" name="Nat. Biotechnol.">
        <title>Complete genome sequence and comparative analysis of the industrial microorganism Streptomyces avermitilis.</title>
        <authorList>
            <person name="Ikeda H."/>
            <person name="Ishikawa J."/>
            <person name="Hanamoto A."/>
            <person name="Shinose M."/>
            <person name="Kikuchi H."/>
            <person name="Shiba T."/>
            <person name="Sakaki Y."/>
            <person name="Hattori M."/>
            <person name="Omura S."/>
        </authorList>
    </citation>
    <scope>NUCLEOTIDE SEQUENCE [LARGE SCALE GENOMIC DNA]</scope>
    <source>
        <strain evidence="3">ATCC 31267 / DSM 46492 / JCM 5070 / NBRC 14893 / NCIMB 12804 / NRRL 8165 / MA-4680</strain>
    </source>
</reference>
<evidence type="ECO:0000313" key="3">
    <source>
        <dbReference type="Proteomes" id="UP000000428"/>
    </source>
</evidence>
<reference evidence="2 3" key="3">
    <citation type="journal article" date="2014" name="J. Ind. Microbiol. Biotechnol.">
        <title>Genome mining of the Streptomyces avermitilis genome and development of genome-minimized hosts for heterologous expression of biosynthetic gene clusters.</title>
        <authorList>
            <person name="Ikeda H."/>
            <person name="Shin-ya K."/>
            <person name="Omura S."/>
        </authorList>
    </citation>
    <scope>NUCLEOTIDE SEQUENCE [LARGE SCALE GENOMIC DNA]</scope>
    <source>
        <strain evidence="3">ATCC 31267 / DSM 46492 / JCM 5070 / NBRC 14893 / NCIMB 12804 / NRRL 8165 / MA-4680</strain>
    </source>
</reference>
<protein>
    <submittedName>
        <fullName evidence="2">Phage minor capsid protein</fullName>
    </submittedName>
</protein>
<dbReference type="eggNOG" id="ENOG502ZAJT">
    <property type="taxonomic scope" value="Bacteria"/>
</dbReference>
<organism evidence="2 3">
    <name type="scientific">Streptomyces avermitilis (strain ATCC 31267 / DSM 46492 / JCM 5070 / NBRC 14893 / NCIMB 12804 / NRRL 8165 / MA-4680)</name>
    <dbReference type="NCBI Taxonomy" id="227882"/>
    <lineage>
        <taxon>Bacteria</taxon>
        <taxon>Bacillati</taxon>
        <taxon>Actinomycetota</taxon>
        <taxon>Actinomycetes</taxon>
        <taxon>Kitasatosporales</taxon>
        <taxon>Streptomycetaceae</taxon>
        <taxon>Streptomyces</taxon>
    </lineage>
</organism>
<dbReference type="HOGENOM" id="CLU_038794_0_0_11"/>
<dbReference type="KEGG" id="sma:SAVERM_5520"/>
<dbReference type="Proteomes" id="UP000000428">
    <property type="component" value="Chromosome"/>
</dbReference>
<keyword evidence="3" id="KW-1185">Reference proteome</keyword>
<evidence type="ECO:0000256" key="1">
    <source>
        <dbReference type="SAM" id="MobiDB-lite"/>
    </source>
</evidence>
<dbReference type="InterPro" id="IPR021145">
    <property type="entry name" value="Portal_protein_SPP1_Gp6-like"/>
</dbReference>
<name>Q82C34_STRAW</name>
<evidence type="ECO:0000313" key="2">
    <source>
        <dbReference type="EMBL" id="BAC73232.1"/>
    </source>
</evidence>
<accession>Q82C34</accession>
<sequence>MMGTAWPPPELADVFAQQDIWSAWYAGTPEGLTDAYLNAPNDRPAARRKGLLARLGRWFWGQPTPMGERPSKLHVPLAGAIAAVSANLLFGAPLNLTVDDAATQERLDQLADDTTYAVLREAAEMSAALGGVYLRVVWDQSIQDKPWLVAASPDIAVPEWKWGRLSAVTFWNVIREDANTVVRQLERHEPGWIRHSVWIGSANELGVQMALTDFPETAGLADLVIDGDGIPTGTPKLTAQYIPNLKPNKLWRHLPAAANLGRSDFSGVEALMDALDEAYSDWMRDLRTGKARLLVGTEVLENLGKGQGAHFDIDRELFAPLNLEPGEDKGSVIEQVQFNIRTEEHRALCADLAERIILGAGYSLQTFGVTSEGSGNPTATEIAARERQSLTTRANKTSYWRPALAHLFGVLLEIDRTVFRSQVVPQIPDVEFPDVVTPDPGETARQLNDLNTAGAISTYEKVRRLNPDWRDEQVLEEVARIKADQAEAKPQPTHPARAQEPAGQPEKSPEGSQVNEDVSEPLVAR</sequence>
<dbReference type="AlphaFoldDB" id="Q82C34"/>